<gene>
    <name evidence="1" type="ORF">KHA94_11475</name>
</gene>
<dbReference type="EMBL" id="JAGYPM010000002">
    <property type="protein sequence ID" value="MBS4190806.1"/>
    <property type="molecule type" value="Genomic_DNA"/>
</dbReference>
<dbReference type="Proteomes" id="UP000681027">
    <property type="component" value="Unassembled WGS sequence"/>
</dbReference>
<comment type="caution">
    <text evidence="1">The sequence shown here is derived from an EMBL/GenBank/DDBJ whole genome shotgun (WGS) entry which is preliminary data.</text>
</comment>
<accession>A0ABS5NTC4</accession>
<dbReference type="RefSeq" id="WP_213102222.1">
    <property type="nucleotide sequence ID" value="NZ_JAGYPM010000002.1"/>
</dbReference>
<name>A0ABS5NTC4_9BACI</name>
<organism evidence="1 2">
    <name type="scientific">Cytobacillus citreus</name>
    <dbReference type="NCBI Taxonomy" id="2833586"/>
    <lineage>
        <taxon>Bacteria</taxon>
        <taxon>Bacillati</taxon>
        <taxon>Bacillota</taxon>
        <taxon>Bacilli</taxon>
        <taxon>Bacillales</taxon>
        <taxon>Bacillaceae</taxon>
        <taxon>Cytobacillus</taxon>
    </lineage>
</organism>
<dbReference type="PANTHER" id="PTHR40051">
    <property type="entry name" value="IG HYPOTHETICAL 15966"/>
    <property type="match status" value="1"/>
</dbReference>
<sequence>MIRDRGIKKWQGFFMPEHIGKLKEYDRNEKKKKKPELDEQELEEIGIMVMDSLNYTLPIKITTWQDCYFKFHEGIISKVDHLMKYMILDTNNGNEKILINDNRCGEDLVCSGYLSMIGTLLRKLCAYLSL</sequence>
<evidence type="ECO:0000313" key="2">
    <source>
        <dbReference type="Proteomes" id="UP000681027"/>
    </source>
</evidence>
<dbReference type="Pfam" id="PF08863">
    <property type="entry name" value="YolD"/>
    <property type="match status" value="1"/>
</dbReference>
<keyword evidence="2" id="KW-1185">Reference proteome</keyword>
<dbReference type="InterPro" id="IPR014962">
    <property type="entry name" value="YolD"/>
</dbReference>
<proteinExistence type="predicted"/>
<reference evidence="1 2" key="1">
    <citation type="submission" date="2021-05" db="EMBL/GenBank/DDBJ databases">
        <title>Novel Bacillus species.</title>
        <authorList>
            <person name="Liu G."/>
        </authorList>
    </citation>
    <scope>NUCLEOTIDE SEQUENCE [LARGE SCALE GENOMIC DNA]</scope>
    <source>
        <strain evidence="1 2">FJAT-49705</strain>
    </source>
</reference>
<dbReference type="PANTHER" id="PTHR40051:SF1">
    <property type="entry name" value="YOLD-LIKE FAMILY PROTEIN"/>
    <property type="match status" value="1"/>
</dbReference>
<evidence type="ECO:0000313" key="1">
    <source>
        <dbReference type="EMBL" id="MBS4190806.1"/>
    </source>
</evidence>
<protein>
    <submittedName>
        <fullName evidence="1">YolD-like family protein</fullName>
    </submittedName>
</protein>